<dbReference type="SUPFAM" id="SSF52091">
    <property type="entry name" value="SpoIIaa-like"/>
    <property type="match status" value="1"/>
</dbReference>
<dbReference type="EMBL" id="CP042430">
    <property type="protein sequence ID" value="QEC46343.1"/>
    <property type="molecule type" value="Genomic_DNA"/>
</dbReference>
<evidence type="ECO:0000313" key="5">
    <source>
        <dbReference type="Proteomes" id="UP000321805"/>
    </source>
</evidence>
<dbReference type="NCBIfam" id="TIGR00377">
    <property type="entry name" value="ant_ant_sig"/>
    <property type="match status" value="1"/>
</dbReference>
<dbReference type="InterPro" id="IPR058548">
    <property type="entry name" value="MlaB-like_STAS"/>
</dbReference>
<evidence type="ECO:0000313" key="4">
    <source>
        <dbReference type="EMBL" id="QEC46343.1"/>
    </source>
</evidence>
<dbReference type="InterPro" id="IPR003658">
    <property type="entry name" value="Anti-sigma_ant"/>
</dbReference>
<proteinExistence type="inferred from homology"/>
<dbReference type="GO" id="GO:0043856">
    <property type="term" value="F:anti-sigma factor antagonist activity"/>
    <property type="evidence" value="ECO:0007669"/>
    <property type="project" value="InterPro"/>
</dbReference>
<evidence type="ECO:0000256" key="1">
    <source>
        <dbReference type="ARBA" id="ARBA00009013"/>
    </source>
</evidence>
<dbReference type="Proteomes" id="UP000321805">
    <property type="component" value="Chromosome"/>
</dbReference>
<protein>
    <recommendedName>
        <fullName evidence="2">Anti-sigma factor antagonist</fullName>
    </recommendedName>
</protein>
<sequence>MARFSNPAPFELDQERWSDGTIVLWVRGELDVVSTPVLRDMLDALAGKGRTVMVNVREVTFMDSTGLNLLIRSKQHAEQDGWSLRVAREVSPQVARLFELTAISEYLLSE</sequence>
<gene>
    <name evidence="4" type="ORF">FSW04_01285</name>
</gene>
<comment type="similarity">
    <text evidence="1 2">Belongs to the anti-sigma-factor antagonist family.</text>
</comment>
<keyword evidence="5" id="KW-1185">Reference proteome</keyword>
<name>A0A5B8U038_9ACTN</name>
<accession>A0A5B8U038</accession>
<evidence type="ECO:0000259" key="3">
    <source>
        <dbReference type="PROSITE" id="PS50801"/>
    </source>
</evidence>
<feature type="domain" description="STAS" evidence="3">
    <location>
        <begin position="19"/>
        <end position="110"/>
    </location>
</feature>
<evidence type="ECO:0000256" key="2">
    <source>
        <dbReference type="RuleBase" id="RU003749"/>
    </source>
</evidence>
<dbReference type="AlphaFoldDB" id="A0A5B8U038"/>
<dbReference type="Gene3D" id="3.30.750.24">
    <property type="entry name" value="STAS domain"/>
    <property type="match status" value="1"/>
</dbReference>
<dbReference type="PANTHER" id="PTHR33495:SF2">
    <property type="entry name" value="ANTI-SIGMA FACTOR ANTAGONIST TM_1081-RELATED"/>
    <property type="match status" value="1"/>
</dbReference>
<dbReference type="InterPro" id="IPR036513">
    <property type="entry name" value="STAS_dom_sf"/>
</dbReference>
<reference evidence="4 5" key="1">
    <citation type="journal article" date="2018" name="J. Microbiol.">
        <title>Baekduia soli gen. nov., sp. nov., a novel bacterium isolated from the soil of Baekdu Mountain and proposal of a novel family name, Baekduiaceae fam. nov.</title>
        <authorList>
            <person name="An D.S."/>
            <person name="Siddiqi M.Z."/>
            <person name="Kim K.H."/>
            <person name="Yu H.S."/>
            <person name="Im W.T."/>
        </authorList>
    </citation>
    <scope>NUCLEOTIDE SEQUENCE [LARGE SCALE GENOMIC DNA]</scope>
    <source>
        <strain evidence="4 5">BR7-21</strain>
    </source>
</reference>
<dbReference type="KEGG" id="bsol:FSW04_01285"/>
<dbReference type="InterPro" id="IPR002645">
    <property type="entry name" value="STAS_dom"/>
</dbReference>
<dbReference type="CDD" id="cd07043">
    <property type="entry name" value="STAS_anti-anti-sigma_factors"/>
    <property type="match status" value="1"/>
</dbReference>
<organism evidence="4 5">
    <name type="scientific">Baekduia soli</name>
    <dbReference type="NCBI Taxonomy" id="496014"/>
    <lineage>
        <taxon>Bacteria</taxon>
        <taxon>Bacillati</taxon>
        <taxon>Actinomycetota</taxon>
        <taxon>Thermoleophilia</taxon>
        <taxon>Solirubrobacterales</taxon>
        <taxon>Baekduiaceae</taxon>
        <taxon>Baekduia</taxon>
    </lineage>
</organism>
<dbReference type="Pfam" id="PF13466">
    <property type="entry name" value="STAS_2"/>
    <property type="match status" value="1"/>
</dbReference>
<dbReference type="PROSITE" id="PS50801">
    <property type="entry name" value="STAS"/>
    <property type="match status" value="1"/>
</dbReference>
<dbReference type="PANTHER" id="PTHR33495">
    <property type="entry name" value="ANTI-SIGMA FACTOR ANTAGONIST TM_1081-RELATED-RELATED"/>
    <property type="match status" value="1"/>
</dbReference>
<dbReference type="OrthoDB" id="9793697at2"/>